<evidence type="ECO:0000313" key="5">
    <source>
        <dbReference type="Proteomes" id="UP000220158"/>
    </source>
</evidence>
<keyword evidence="5" id="KW-1185">Reference proteome</keyword>
<evidence type="ECO:0000256" key="2">
    <source>
        <dbReference type="ARBA" id="ARBA00023306"/>
    </source>
</evidence>
<gene>
    <name evidence="4" type="ORF">PRELSG_0513400</name>
</gene>
<accession>A0A1J1H226</accession>
<dbReference type="AlphaFoldDB" id="A0A1J1H226"/>
<feature type="compositionally biased region" description="Low complexity" evidence="3">
    <location>
        <begin position="631"/>
        <end position="646"/>
    </location>
</feature>
<protein>
    <recommendedName>
        <fullName evidence="6">Protein SOC1</fullName>
    </recommendedName>
</protein>
<evidence type="ECO:0008006" key="6">
    <source>
        <dbReference type="Google" id="ProtNLM"/>
    </source>
</evidence>
<dbReference type="VEuPathDB" id="PlasmoDB:PRELSG_0513400"/>
<feature type="region of interest" description="Disordered" evidence="3">
    <location>
        <begin position="622"/>
        <end position="654"/>
    </location>
</feature>
<reference evidence="4 5" key="1">
    <citation type="submission" date="2015-04" db="EMBL/GenBank/DDBJ databases">
        <authorList>
            <consortium name="Pathogen Informatics"/>
        </authorList>
    </citation>
    <scope>NUCLEOTIDE SEQUENCE [LARGE SCALE GENOMIC DNA]</scope>
    <source>
        <strain evidence="4 5">SGS1</strain>
    </source>
</reference>
<feature type="compositionally biased region" description="Basic and acidic residues" evidence="3">
    <location>
        <begin position="421"/>
        <end position="431"/>
    </location>
</feature>
<dbReference type="Proteomes" id="UP000220158">
    <property type="component" value="Chromosome 5"/>
</dbReference>
<evidence type="ECO:0000256" key="3">
    <source>
        <dbReference type="SAM" id="MobiDB-lite"/>
    </source>
</evidence>
<keyword evidence="2" id="KW-0131">Cell cycle</keyword>
<dbReference type="OrthoDB" id="295029at2759"/>
<dbReference type="InterPro" id="IPR007587">
    <property type="entry name" value="SAPS"/>
</dbReference>
<evidence type="ECO:0000313" key="4">
    <source>
        <dbReference type="EMBL" id="CRG98976.1"/>
    </source>
</evidence>
<sequence>MESGLYWRFKNDDITFDIKKYIKSNDLDSILNYEGLIQEIKSENIELLNFLVKEENLKKILSYIIEESNEKDNYDKSYKFPYKSHQIISSENKLIIESIVYNDKLMKYFWKFILNKDQLNEVLAGYFSRCAIVIYNKNTQDVVNFLKKKKELYLKAFLYHFYSRNITELFKVLLFVKDPYLCIFDNKDIIYLILSNLDGNFCEHVYIPCDREDNITCLIRDIFVRKTEIYYFNYFLVDLASQLSFSYLIKCVFSECPYTISAAITIISDLLHYTVLAKTYNNINFYECLEIYNKEEELKKNNIKEMEKYKKKKKRKPNKMIENQTSRNITECITKEESENNEHVKKNIPNDIINNITNLERFEKEKREIEKSEIEKEDINKEKQINNLNKKKMEENNNMDIINEEKEEIQKKEEEEEEEKEKEKEKEKEEEKELEFKKKNYELNNLFTNNNNNINNNIETNYFSFINKENNLNDENNKESYKELVKKENQEDSNYNGNKNIEDTKMKKNNNFNGDNVLSNYDNDCNSINNIYNYINNNNNNSDNHSNNVNNASSNSIDNIIHLDNNKLSNEKKNPDNKNGVTNESSNFYNIQNNQKNNTTENNEQIKNENIYDISYSYNINDSNYKENENENTNNDTSNSYSSEASSSEEEDDSLNHLKKIKFEEVLNKMKKIASNKINKKDGIIKEEKNKDTFSLSNDPNILDENNKQDTFHIFQKEEGDANIPLSKWIEYLENSTFIDICFFSYIKDIMKLYIKNINKNKNKNILGFTTLEIIQLIKTLIKTKSKNILTEIIDEGFFDISIDIFFKYKWNNLLHISVCDLLQTIIFKENEYSYLLYYILALTTFLPKCLRYFDAVRRCRNIKNKKKKKKFESFIDCGYKAHLLHICQILSNKSLEIKWLSNFLVTVSGWNDIIIDELNHYSLYFNDVNYSDEKKTEVDHNEISNICNDNKKDLENKDNNFSGYSNVIDILFDENKNDYTKYDNIYHKNNSDYSLSSNCNFNNIDSENLNNHNAEDNYSNRCDNINEHNDYNINNYKNDYDINNYKNDYDDKFDNYSELNDDHNSKNIHFSDNSNNYIYDIKSKIDNSSDTIKNSDNNSFSN</sequence>
<dbReference type="RefSeq" id="XP_028531985.1">
    <property type="nucleotide sequence ID" value="XM_028675392.1"/>
</dbReference>
<feature type="region of interest" description="Disordered" evidence="3">
    <location>
        <begin position="401"/>
        <end position="431"/>
    </location>
</feature>
<dbReference type="PANTHER" id="PTHR12634:SF8">
    <property type="entry name" value="FIERY MOUNTAIN, ISOFORM D"/>
    <property type="match status" value="1"/>
</dbReference>
<comment type="similarity">
    <text evidence="1">Belongs to the SAPS family.</text>
</comment>
<feature type="region of interest" description="Disordered" evidence="3">
    <location>
        <begin position="567"/>
        <end position="605"/>
    </location>
</feature>
<proteinExistence type="inferred from homology"/>
<dbReference type="KEGG" id="prel:PRELSG_0513400"/>
<dbReference type="GO" id="GO:0019888">
    <property type="term" value="F:protein phosphatase regulator activity"/>
    <property type="evidence" value="ECO:0007669"/>
    <property type="project" value="TreeGrafter"/>
</dbReference>
<dbReference type="PANTHER" id="PTHR12634">
    <property type="entry name" value="SIT4 YEAST -ASSOCIATING PROTEIN-RELATED"/>
    <property type="match status" value="1"/>
</dbReference>
<dbReference type="OMA" id="EELNHYS"/>
<feature type="compositionally biased region" description="Polar residues" evidence="3">
    <location>
        <begin position="577"/>
        <end position="589"/>
    </location>
</feature>
<dbReference type="GO" id="GO:0019903">
    <property type="term" value="F:protein phosphatase binding"/>
    <property type="evidence" value="ECO:0007669"/>
    <property type="project" value="InterPro"/>
</dbReference>
<name>A0A1J1H226_PLARL</name>
<dbReference type="EMBL" id="LN835300">
    <property type="protein sequence ID" value="CRG98976.1"/>
    <property type="molecule type" value="Genomic_DNA"/>
</dbReference>
<dbReference type="GeneID" id="39735077"/>
<organism evidence="4 5">
    <name type="scientific">Plasmodium relictum</name>
    <dbReference type="NCBI Taxonomy" id="85471"/>
    <lineage>
        <taxon>Eukaryota</taxon>
        <taxon>Sar</taxon>
        <taxon>Alveolata</taxon>
        <taxon>Apicomplexa</taxon>
        <taxon>Aconoidasida</taxon>
        <taxon>Haemosporida</taxon>
        <taxon>Plasmodiidae</taxon>
        <taxon>Plasmodium</taxon>
        <taxon>Plasmodium (Haemamoeba)</taxon>
    </lineage>
</organism>
<feature type="compositionally biased region" description="Low complexity" evidence="3">
    <location>
        <begin position="590"/>
        <end position="605"/>
    </location>
</feature>
<feature type="region of interest" description="Disordered" evidence="3">
    <location>
        <begin position="487"/>
        <end position="508"/>
    </location>
</feature>
<evidence type="ECO:0000256" key="1">
    <source>
        <dbReference type="ARBA" id="ARBA00006180"/>
    </source>
</evidence>